<dbReference type="SUPFAM" id="SSF52540">
    <property type="entry name" value="P-loop containing nucleoside triphosphate hydrolases"/>
    <property type="match status" value="1"/>
</dbReference>
<dbReference type="Gene3D" id="3.40.50.300">
    <property type="entry name" value="P-loop containing nucleotide triphosphate hydrolases"/>
    <property type="match status" value="2"/>
</dbReference>
<protein>
    <submittedName>
        <fullName evidence="2">Type I restriction endonuclease</fullName>
    </submittedName>
</protein>
<dbReference type="Pfam" id="PF18766">
    <property type="entry name" value="SWI2_SNF2"/>
    <property type="match status" value="1"/>
</dbReference>
<dbReference type="InterPro" id="IPR055180">
    <property type="entry name" value="HsdR_RecA-like_helicase_dom_2"/>
</dbReference>
<dbReference type="SMART" id="SM00487">
    <property type="entry name" value="DEXDc"/>
    <property type="match status" value="1"/>
</dbReference>
<name>A0AAF0YRS1_9CORY</name>
<dbReference type="PANTHER" id="PTHR42927:SF1">
    <property type="entry name" value="HELICASE SUPERFAMILY 1 AND 2 DOMAIN-CONTAINING PROTEIN"/>
    <property type="match status" value="1"/>
</dbReference>
<dbReference type="InterPro" id="IPR027417">
    <property type="entry name" value="P-loop_NTPase"/>
</dbReference>
<dbReference type="GO" id="GO:0003677">
    <property type="term" value="F:DNA binding"/>
    <property type="evidence" value="ECO:0007669"/>
    <property type="project" value="UniProtKB-KW"/>
</dbReference>
<dbReference type="InterPro" id="IPR014001">
    <property type="entry name" value="Helicase_ATP-bd"/>
</dbReference>
<dbReference type="GO" id="GO:0009035">
    <property type="term" value="F:type I site-specific deoxyribonuclease activity"/>
    <property type="evidence" value="ECO:0007669"/>
    <property type="project" value="UniProtKB-EC"/>
</dbReference>
<gene>
    <name evidence="2" type="ORF">CYJ47_00225</name>
</gene>
<organism evidence="2 3">
    <name type="scientific">Corynebacterium pyruviciproducens</name>
    <dbReference type="NCBI Taxonomy" id="598660"/>
    <lineage>
        <taxon>Bacteria</taxon>
        <taxon>Bacillati</taxon>
        <taxon>Actinomycetota</taxon>
        <taxon>Actinomycetes</taxon>
        <taxon>Mycobacteriales</taxon>
        <taxon>Corynebacteriaceae</taxon>
        <taxon>Corynebacterium</taxon>
    </lineage>
</organism>
<reference evidence="2" key="1">
    <citation type="submission" date="2017-12" db="EMBL/GenBank/DDBJ databases">
        <authorList>
            <person name="Thomas-White K."/>
            <person name="Wolfe A.J."/>
        </authorList>
    </citation>
    <scope>NUCLEOTIDE SEQUENCE</scope>
    <source>
        <strain evidence="2">UMB0763</strain>
    </source>
</reference>
<feature type="domain" description="Helicase ATP-binding" evidence="1">
    <location>
        <begin position="316"/>
        <end position="534"/>
    </location>
</feature>
<dbReference type="Pfam" id="PF22679">
    <property type="entry name" value="T1R_D3-like"/>
    <property type="match status" value="1"/>
</dbReference>
<reference evidence="2" key="2">
    <citation type="submission" date="2023-10" db="EMBL/GenBank/DDBJ databases">
        <authorList>
            <person name="Choi B."/>
        </authorList>
    </citation>
    <scope>NUCLEOTIDE SEQUENCE</scope>
    <source>
        <strain evidence="2">UMB0763</strain>
    </source>
</reference>
<dbReference type="Gene3D" id="3.90.1570.50">
    <property type="match status" value="1"/>
</dbReference>
<evidence type="ECO:0000259" key="1">
    <source>
        <dbReference type="PROSITE" id="PS51192"/>
    </source>
</evidence>
<dbReference type="PROSITE" id="PS51192">
    <property type="entry name" value="HELICASE_ATP_BIND_1"/>
    <property type="match status" value="1"/>
</dbReference>
<dbReference type="GO" id="GO:0005524">
    <property type="term" value="F:ATP binding"/>
    <property type="evidence" value="ECO:0007669"/>
    <property type="project" value="UniProtKB-KW"/>
</dbReference>
<keyword evidence="2" id="KW-0378">Hydrolase</keyword>
<sequence>MSESVVENRAFKVVERGFEDMIVRSLQESGWLHDPSNEGWDVGRALYVPDVLHWLMTQFPAEFEKAVPSSLGEMERKVAINKLLDRLVQLLGKQPTLTSKTKQVKYGLLGMLRHGFSHTAVGRQKATFDKMVGFYPENPLYTNVTEVAQQNRLRVMRQVRFDTKSTETLDLVLTVNGIPVVTMELKTDNTQSVRDAIKQYRRDRVPGRSRPLLAPGRALVHFAVSNQEVYMTTVLAGADTTFLPFNQGDGYHAGNPSNEYGSDTAYLWKKVLQPELFLRILRDYALWEPATKGNSGRLIFPRYHQLRATERVINDMINGGPGQRFLIQHSAGSGKTKTIAWLAHRANRAFSSSGTPLFDSVIVVTDRRALDDNIREGLDLLRASEGMVVTVDNELGSKSKKLEKALTEGSHIISCTIQTFPALARLMEKTPDLAGRNFCVIIDEAHSSQHGESAKKLRETLVDVSAVSSSATNSVVDSDSDTESDEGMSADEILLAVDSAVANSANLTFVALTATPKAKTLAAYGLQDENDPEKRVAYDVYSMSQAIEEGFILDVLSNYSTYSMFARIRDELGRTKPVDESEAVSDMVRFVRMHPTSIAQKVEVTVEHFRRNVMQHLHGTAKAMVVASNRRAALNWSLKMNEYIAHKGYSDMTTLVAISGSLGLNGEQVTEHSLNGVKDTAKYFRDHDECKVLIVANKFQTGFDEPRLCAMYVDKALSGVMAVQTLSRLNRTFLGKPDPMVVDFVNDPQTIVESFKPYYQEAHIDTDIPANALDDLGQQLDDAEFYTEEELDELGTAFVEGSSERIQSLISPIRQRWNAQVRDTLSSGDKEAYKEAKAFRSNCIKYTNAWEFLSQIVDYQDVTLHKRAIVAGLLKKNLHLERQDDHEDYTTGIELVGVAVEPTEVEQDLNLAAEDIDGGLELPGFDGKPVGENSPVQAAFDLAVEKVNAILAAAGVSASDEAKASAIRASYGKLVEDEQIQGLAGENDAKQLASTGIYKQKGYAALIEAAQESQDVFTTIYADSENMEIVLNALAGLLVAASKDAEVKKRLEG</sequence>
<evidence type="ECO:0000313" key="3">
    <source>
        <dbReference type="Proteomes" id="UP000234560"/>
    </source>
</evidence>
<dbReference type="InterPro" id="IPR040980">
    <property type="entry name" value="SWI2_SNF2"/>
</dbReference>
<dbReference type="RefSeq" id="WP_101678802.1">
    <property type="nucleotide sequence ID" value="NZ_CP136958.1"/>
</dbReference>
<dbReference type="REBASE" id="770049">
    <property type="entry name" value="Cpy3ORF210P"/>
</dbReference>
<dbReference type="EMBL" id="CP136958">
    <property type="protein sequence ID" value="WOT02245.1"/>
    <property type="molecule type" value="Genomic_DNA"/>
</dbReference>
<proteinExistence type="predicted"/>
<evidence type="ECO:0000313" key="2">
    <source>
        <dbReference type="EMBL" id="WOT02245.1"/>
    </source>
</evidence>
<dbReference type="Pfam" id="PF04313">
    <property type="entry name" value="HSDR_N"/>
    <property type="match status" value="1"/>
</dbReference>
<accession>A0AAF0YRS1</accession>
<dbReference type="InterPro" id="IPR007409">
    <property type="entry name" value="Restrct_endonuc_type1_HsdR_N"/>
</dbReference>
<dbReference type="KEGG" id="cpyr:CYJ47_00225"/>
<dbReference type="PANTHER" id="PTHR42927">
    <property type="entry name" value="HELICASE SUPERFAMILY 1 AND 2 DOMAIN-CONTAINING PROTEIN"/>
    <property type="match status" value="1"/>
</dbReference>
<dbReference type="GO" id="GO:0009307">
    <property type="term" value="P:DNA restriction-modification system"/>
    <property type="evidence" value="ECO:0007669"/>
    <property type="project" value="UniProtKB-KW"/>
</dbReference>
<dbReference type="AlphaFoldDB" id="A0AAF0YRS1"/>
<dbReference type="Proteomes" id="UP000234560">
    <property type="component" value="Chromosome"/>
</dbReference>
<keyword evidence="2" id="KW-0255">Endonuclease</keyword>
<keyword evidence="2" id="KW-0540">Nuclease</keyword>